<gene>
    <name evidence="1" type="ORF">HMPREF0973_00049</name>
</gene>
<reference evidence="1 2" key="1">
    <citation type="submission" date="2009-09" db="EMBL/GenBank/DDBJ databases">
        <authorList>
            <person name="Weinstock G."/>
            <person name="Sodergren E."/>
            <person name="Clifton S."/>
            <person name="Fulton L."/>
            <person name="Fulton B."/>
            <person name="Courtney L."/>
            <person name="Fronick C."/>
            <person name="Harrison M."/>
            <person name="Strong C."/>
            <person name="Farmer C."/>
            <person name="Delahaunty K."/>
            <person name="Markovic C."/>
            <person name="Hall O."/>
            <person name="Minx P."/>
            <person name="Tomlinson C."/>
            <person name="Mitreva M."/>
            <person name="Nelson J."/>
            <person name="Hou S."/>
            <person name="Wollam A."/>
            <person name="Pepin K.H."/>
            <person name="Johnson M."/>
            <person name="Bhonagiri V."/>
            <person name="Nash W.E."/>
            <person name="Warren W."/>
            <person name="Chinwalla A."/>
            <person name="Mardis E.R."/>
            <person name="Wilson R.K."/>
        </authorList>
    </citation>
    <scope>NUCLEOTIDE SEQUENCE [LARGE SCALE GENOMIC DNA]</scope>
    <source>
        <strain evidence="1 2">F0319</strain>
    </source>
</reference>
<keyword evidence="2" id="KW-1185">Reference proteome</keyword>
<dbReference type="STRING" id="649761.HMPREF0973_00049"/>
<accession>C9MKD0</accession>
<dbReference type="HOGENOM" id="CLU_209810_0_0_10"/>
<organism evidence="1 2">
    <name type="scientific">Prevotella veroralis F0319</name>
    <dbReference type="NCBI Taxonomy" id="649761"/>
    <lineage>
        <taxon>Bacteria</taxon>
        <taxon>Pseudomonadati</taxon>
        <taxon>Bacteroidota</taxon>
        <taxon>Bacteroidia</taxon>
        <taxon>Bacteroidales</taxon>
        <taxon>Prevotellaceae</taxon>
        <taxon>Prevotella</taxon>
    </lineage>
</organism>
<protein>
    <submittedName>
        <fullName evidence="1">Uncharacterized protein</fullName>
    </submittedName>
</protein>
<dbReference type="AlphaFoldDB" id="C9MKD0"/>
<sequence length="47" mass="5523">MYHPVRQHPLLWRGLGRLSLVVFWRTDEGVCPYRLTLSLIKETPSSI</sequence>
<evidence type="ECO:0000313" key="2">
    <source>
        <dbReference type="Proteomes" id="UP000003327"/>
    </source>
</evidence>
<dbReference type="EMBL" id="ACVA01000002">
    <property type="protein sequence ID" value="EEX20074.1"/>
    <property type="molecule type" value="Genomic_DNA"/>
</dbReference>
<proteinExistence type="predicted"/>
<name>C9MKD0_9BACT</name>
<comment type="caution">
    <text evidence="1">The sequence shown here is derived from an EMBL/GenBank/DDBJ whole genome shotgun (WGS) entry which is preliminary data.</text>
</comment>
<evidence type="ECO:0000313" key="1">
    <source>
        <dbReference type="EMBL" id="EEX20074.1"/>
    </source>
</evidence>
<dbReference type="Proteomes" id="UP000003327">
    <property type="component" value="Unassembled WGS sequence"/>
</dbReference>